<protein>
    <submittedName>
        <fullName evidence="3">Lipocalin-like domain-containing protein</fullName>
    </submittedName>
</protein>
<reference evidence="3 4" key="1">
    <citation type="submission" date="2016-10" db="EMBL/GenBank/DDBJ databases">
        <authorList>
            <person name="de Groot N.N."/>
        </authorList>
    </citation>
    <scope>NUCLEOTIDE SEQUENCE [LARGE SCALE GENOMIC DNA]</scope>
    <source>
        <strain evidence="3 4">LMG 23650</strain>
    </source>
</reference>
<feature type="signal peptide" evidence="1">
    <location>
        <begin position="1"/>
        <end position="41"/>
    </location>
</feature>
<dbReference type="AlphaFoldDB" id="A0A1I3DWM3"/>
<keyword evidence="1" id="KW-0732">Signal</keyword>
<evidence type="ECO:0000259" key="2">
    <source>
        <dbReference type="Pfam" id="PF13924"/>
    </source>
</evidence>
<feature type="domain" description="Lipocalin-like" evidence="2">
    <location>
        <begin position="51"/>
        <end position="167"/>
    </location>
</feature>
<evidence type="ECO:0000313" key="4">
    <source>
        <dbReference type="Proteomes" id="UP000199548"/>
    </source>
</evidence>
<dbReference type="STRING" id="420953.SAMN05192543_101559"/>
<dbReference type="EMBL" id="FOQU01000001">
    <property type="protein sequence ID" value="SFH91043.1"/>
    <property type="molecule type" value="Genomic_DNA"/>
</dbReference>
<organism evidence="3 4">
    <name type="scientific">Paraburkholderia megapolitana</name>
    <dbReference type="NCBI Taxonomy" id="420953"/>
    <lineage>
        <taxon>Bacteria</taxon>
        <taxon>Pseudomonadati</taxon>
        <taxon>Pseudomonadota</taxon>
        <taxon>Betaproteobacteria</taxon>
        <taxon>Burkholderiales</taxon>
        <taxon>Burkholderiaceae</taxon>
        <taxon>Paraburkholderia</taxon>
    </lineage>
</organism>
<dbReference type="Pfam" id="PF13924">
    <property type="entry name" value="Lipocalin_5"/>
    <property type="match status" value="1"/>
</dbReference>
<evidence type="ECO:0000313" key="3">
    <source>
        <dbReference type="EMBL" id="SFH91043.1"/>
    </source>
</evidence>
<name>A0A1I3DWM3_9BURK</name>
<dbReference type="Proteomes" id="UP000199548">
    <property type="component" value="Unassembled WGS sequence"/>
</dbReference>
<gene>
    <name evidence="3" type="ORF">SAMN05192543_101559</name>
</gene>
<dbReference type="InterPro" id="IPR024311">
    <property type="entry name" value="Lipocalin-like"/>
</dbReference>
<proteinExistence type="predicted"/>
<evidence type="ECO:0000256" key="1">
    <source>
        <dbReference type="SAM" id="SignalP"/>
    </source>
</evidence>
<sequence>MTLRSFTGFLTMNKRAFFWIGCTAAMVSLASLMLATAPAHAEMNTVDLPLVGTWTLVSADVQHTDGTRTHDYGPMPRGMLFIDAQGHYSLQIFNSERKPFASGDRDTATPDEYRAAALGLSSHFGMLSDDRSRKALTFHIHKASYPNWEGTEQVRIYELKDGELSYRVPARANGDVPISVWRHLN</sequence>
<keyword evidence="4" id="KW-1185">Reference proteome</keyword>
<accession>A0A1I3DWM3</accession>
<feature type="chain" id="PRO_5011767590" evidence="1">
    <location>
        <begin position="42"/>
        <end position="185"/>
    </location>
</feature>